<dbReference type="PANTHER" id="PTHR12801:SF115">
    <property type="entry name" value="FI18136P1-RELATED"/>
    <property type="match status" value="1"/>
</dbReference>
<name>A0A0A9Z8B1_LYGHE</name>
<dbReference type="CDD" id="cd06145">
    <property type="entry name" value="REX1_like"/>
    <property type="match status" value="1"/>
</dbReference>
<dbReference type="Gene3D" id="3.30.420.10">
    <property type="entry name" value="Ribonuclease H-like superfamily/Ribonuclease H"/>
    <property type="match status" value="1"/>
</dbReference>
<dbReference type="AlphaFoldDB" id="A0A0A9Z8B1"/>
<dbReference type="InterPro" id="IPR034922">
    <property type="entry name" value="REX1-like_exo"/>
</dbReference>
<dbReference type="PANTHER" id="PTHR12801">
    <property type="entry name" value="RNA EXONUCLEASE REXO1 / RECO3 FAMILY MEMBER-RELATED"/>
    <property type="match status" value="1"/>
</dbReference>
<feature type="domain" description="Exonuclease" evidence="7">
    <location>
        <begin position="218"/>
        <end position="377"/>
    </location>
</feature>
<dbReference type="EMBL" id="GBHO01005539">
    <property type="protein sequence ID" value="JAG38065.1"/>
    <property type="molecule type" value="Transcribed_RNA"/>
</dbReference>
<reference evidence="8" key="2">
    <citation type="submission" date="2014-07" db="EMBL/GenBank/DDBJ databases">
        <authorList>
            <person name="Hull J."/>
        </authorList>
    </citation>
    <scope>NUCLEOTIDE SEQUENCE</scope>
</reference>
<keyword evidence="3" id="KW-0540">Nuclease</keyword>
<evidence type="ECO:0000259" key="7">
    <source>
        <dbReference type="SMART" id="SM00479"/>
    </source>
</evidence>
<comment type="subcellular location">
    <subcellularLocation>
        <location evidence="1">Nucleus</location>
    </subcellularLocation>
</comment>
<gene>
    <name evidence="8" type="ORF">CM83_6688</name>
</gene>
<dbReference type="SUPFAM" id="SSF53098">
    <property type="entry name" value="Ribonuclease H-like"/>
    <property type="match status" value="1"/>
</dbReference>
<dbReference type="GO" id="GO:0005634">
    <property type="term" value="C:nucleus"/>
    <property type="evidence" value="ECO:0007669"/>
    <property type="project" value="UniProtKB-SubCell"/>
</dbReference>
<evidence type="ECO:0000256" key="4">
    <source>
        <dbReference type="ARBA" id="ARBA00022801"/>
    </source>
</evidence>
<dbReference type="InterPro" id="IPR012337">
    <property type="entry name" value="RNaseH-like_sf"/>
</dbReference>
<evidence type="ECO:0000256" key="5">
    <source>
        <dbReference type="ARBA" id="ARBA00022839"/>
    </source>
</evidence>
<evidence type="ECO:0000256" key="6">
    <source>
        <dbReference type="ARBA" id="ARBA00023242"/>
    </source>
</evidence>
<dbReference type="InterPro" id="IPR013520">
    <property type="entry name" value="Ribonucl_H"/>
</dbReference>
<dbReference type="InterPro" id="IPR047021">
    <property type="entry name" value="REXO1/3/4-like"/>
</dbReference>
<reference evidence="9" key="3">
    <citation type="submission" date="2014-09" db="EMBL/GenBank/DDBJ databases">
        <authorList>
            <person name="Magalhaes I.L.F."/>
            <person name="Oliveira U."/>
            <person name="Santos F.R."/>
            <person name="Vidigal T.H.D.A."/>
            <person name="Brescovit A.D."/>
            <person name="Santos A.J."/>
        </authorList>
    </citation>
    <scope>NUCLEOTIDE SEQUENCE</scope>
</reference>
<reference evidence="8" key="1">
    <citation type="journal article" date="2014" name="PLoS ONE">
        <title>Transcriptome-Based Identification of ABC Transporters in the Western Tarnished Plant Bug Lygus hesperus.</title>
        <authorList>
            <person name="Hull J.J."/>
            <person name="Chaney K."/>
            <person name="Geib S.M."/>
            <person name="Fabrick J.A."/>
            <person name="Brent C.S."/>
            <person name="Walsh D."/>
            <person name="Lavine L.C."/>
        </authorList>
    </citation>
    <scope>NUCLEOTIDE SEQUENCE</scope>
</reference>
<dbReference type="GO" id="GO:0003676">
    <property type="term" value="F:nucleic acid binding"/>
    <property type="evidence" value="ECO:0007669"/>
    <property type="project" value="InterPro"/>
</dbReference>
<organism evidence="8">
    <name type="scientific">Lygus hesperus</name>
    <name type="common">Western plant bug</name>
    <dbReference type="NCBI Taxonomy" id="30085"/>
    <lineage>
        <taxon>Eukaryota</taxon>
        <taxon>Metazoa</taxon>
        <taxon>Ecdysozoa</taxon>
        <taxon>Arthropoda</taxon>
        <taxon>Hexapoda</taxon>
        <taxon>Insecta</taxon>
        <taxon>Pterygota</taxon>
        <taxon>Neoptera</taxon>
        <taxon>Paraneoptera</taxon>
        <taxon>Hemiptera</taxon>
        <taxon>Heteroptera</taxon>
        <taxon>Panheteroptera</taxon>
        <taxon>Cimicomorpha</taxon>
        <taxon>Miridae</taxon>
        <taxon>Mirini</taxon>
        <taxon>Lygus</taxon>
    </lineage>
</organism>
<evidence type="ECO:0000313" key="9">
    <source>
        <dbReference type="EMBL" id="JAG47667.1"/>
    </source>
</evidence>
<keyword evidence="4" id="KW-0378">Hydrolase</keyword>
<evidence type="ECO:0000256" key="1">
    <source>
        <dbReference type="ARBA" id="ARBA00004123"/>
    </source>
</evidence>
<evidence type="ECO:0000313" key="8">
    <source>
        <dbReference type="EMBL" id="JAG38065.1"/>
    </source>
</evidence>
<comment type="similarity">
    <text evidence="2">Belongs to the REXO1/REXO3 family.</text>
</comment>
<dbReference type="EMBL" id="GBRD01018160">
    <property type="protein sequence ID" value="JAG47667.1"/>
    <property type="molecule type" value="Transcribed_RNA"/>
</dbReference>
<evidence type="ECO:0000256" key="2">
    <source>
        <dbReference type="ARBA" id="ARBA00006357"/>
    </source>
</evidence>
<dbReference type="SMART" id="SM00479">
    <property type="entry name" value="EXOIII"/>
    <property type="match status" value="1"/>
</dbReference>
<dbReference type="InterPro" id="IPR036397">
    <property type="entry name" value="RNaseH_sf"/>
</dbReference>
<evidence type="ECO:0000256" key="3">
    <source>
        <dbReference type="ARBA" id="ARBA00022722"/>
    </source>
</evidence>
<sequence length="392" mass="44738">MLSFQEFKKSMSVEEAKSEAEKKELEVATGSSVKSYRNHGSLQLMKLRKNGCIKEPEVKEDAKLEPSSCPDFTYGWSLYRCFSKYLLSEAEMKENGFPMPIPGKPNCAFVEKSARKYSKEQPNKPSIRICANCSEEFEIDKDGVPLLEDNCFYHWGKLRKVREMGQWTEKFTCCDGFGDSAPCESSIYHVWSGRNEDCMDGFIETSKLPCYMAECDAGIYALDCEMCYTTKGLELARLTVIDLNEDVVFDQVVSLSSPVLSYCTRFSGIDERKIREATYTFDDVRAWVLEHFFDKTILIGHSLENDLKALKLLHKTVIDTSVTFPHKFGPPNRMSLKHLASSLLKINIQEDVGGHDSKEDAVTCLRLMKMKIKEDSKVRKPRIIIGYVGRKR</sequence>
<dbReference type="GO" id="GO:0010629">
    <property type="term" value="P:negative regulation of gene expression"/>
    <property type="evidence" value="ECO:0007669"/>
    <property type="project" value="UniProtKB-ARBA"/>
</dbReference>
<keyword evidence="5" id="KW-0269">Exonuclease</keyword>
<accession>A0A0A9Z8B1</accession>
<proteinExistence type="inferred from homology"/>
<dbReference type="GO" id="GO:0004527">
    <property type="term" value="F:exonuclease activity"/>
    <property type="evidence" value="ECO:0007669"/>
    <property type="project" value="UniProtKB-KW"/>
</dbReference>
<keyword evidence="6" id="KW-0539">Nucleus</keyword>
<protein>
    <recommendedName>
        <fullName evidence="7">Exonuclease domain-containing protein</fullName>
    </recommendedName>
</protein>
<dbReference type="FunFam" id="3.30.420.10:FF:000031">
    <property type="entry name" value="RNA exonuclease 1"/>
    <property type="match status" value="1"/>
</dbReference>